<dbReference type="AlphaFoldDB" id="A0A0C2MH64"/>
<sequence>MSPVELVDTIYIESYLNPYHSSDVRRCTRDRIFGLIGCYYNQLEQDDPKEKSELATLLSGVSLALKLRKKDESLAKTQSFMLNAINLKFPDNLFNKFKRSLYELSKNEILVIKAFVSFMETKLSKLDDIPINDEKTLLLLLKICIFLVFYKQNIQNVPSISNKIFYNRFVSLVNNFKDNIVAKNFNDLIYYLYCCVKYRGVSRHSHETYLGFSMPFLFRIISFYDPTIHTKLERGYCIFICVILFKFHQNTPLIFRLLFLITRNFEKFGIGKKLNIDTSGCQNPADFIKKFTTCVSSL</sequence>
<name>A0A0C2MH64_THEKT</name>
<comment type="caution">
    <text evidence="1">The sequence shown here is derived from an EMBL/GenBank/DDBJ whole genome shotgun (WGS) entry which is preliminary data.</text>
</comment>
<organism evidence="1 2">
    <name type="scientific">Thelohanellus kitauei</name>
    <name type="common">Myxosporean</name>
    <dbReference type="NCBI Taxonomy" id="669202"/>
    <lineage>
        <taxon>Eukaryota</taxon>
        <taxon>Metazoa</taxon>
        <taxon>Cnidaria</taxon>
        <taxon>Myxozoa</taxon>
        <taxon>Myxosporea</taxon>
        <taxon>Bivalvulida</taxon>
        <taxon>Platysporina</taxon>
        <taxon>Myxobolidae</taxon>
        <taxon>Thelohanellus</taxon>
    </lineage>
</organism>
<keyword evidence="2" id="KW-1185">Reference proteome</keyword>
<dbReference type="EMBL" id="JWZT01004623">
    <property type="protein sequence ID" value="KII63659.1"/>
    <property type="molecule type" value="Genomic_DNA"/>
</dbReference>
<dbReference type="Proteomes" id="UP000031668">
    <property type="component" value="Unassembled WGS sequence"/>
</dbReference>
<protein>
    <submittedName>
        <fullName evidence="1">Uncharacterized protein</fullName>
    </submittedName>
</protein>
<proteinExistence type="predicted"/>
<evidence type="ECO:0000313" key="2">
    <source>
        <dbReference type="Proteomes" id="UP000031668"/>
    </source>
</evidence>
<evidence type="ECO:0000313" key="1">
    <source>
        <dbReference type="EMBL" id="KII63659.1"/>
    </source>
</evidence>
<reference evidence="1 2" key="1">
    <citation type="journal article" date="2014" name="Genome Biol. Evol.">
        <title>The genome of the myxosporean Thelohanellus kitauei shows adaptations to nutrient acquisition within its fish host.</title>
        <authorList>
            <person name="Yang Y."/>
            <person name="Xiong J."/>
            <person name="Zhou Z."/>
            <person name="Huo F."/>
            <person name="Miao W."/>
            <person name="Ran C."/>
            <person name="Liu Y."/>
            <person name="Zhang J."/>
            <person name="Feng J."/>
            <person name="Wang M."/>
            <person name="Wang M."/>
            <person name="Wang L."/>
            <person name="Yao B."/>
        </authorList>
    </citation>
    <scope>NUCLEOTIDE SEQUENCE [LARGE SCALE GENOMIC DNA]</scope>
    <source>
        <strain evidence="1">Wuqing</strain>
    </source>
</reference>
<accession>A0A0C2MH64</accession>
<gene>
    <name evidence="1" type="ORF">RF11_06195</name>
</gene>